<dbReference type="EC" id="2.4.1.-" evidence="3"/>
<dbReference type="SUPFAM" id="SSF53756">
    <property type="entry name" value="UDP-Glycosyltransferase/glycogen phosphorylase"/>
    <property type="match status" value="1"/>
</dbReference>
<keyword evidence="3" id="KW-0328">Glycosyltransferase</keyword>
<dbReference type="Gene3D" id="3.40.50.2000">
    <property type="entry name" value="Glycogen Phosphorylase B"/>
    <property type="match status" value="2"/>
</dbReference>
<dbReference type="CDD" id="cd03801">
    <property type="entry name" value="GT4_PimA-like"/>
    <property type="match status" value="1"/>
</dbReference>
<dbReference type="AlphaFoldDB" id="A0A7J9RZG1"/>
<dbReference type="PANTHER" id="PTHR12526:SF623">
    <property type="entry name" value="WABG"/>
    <property type="match status" value="1"/>
</dbReference>
<comment type="caution">
    <text evidence="3">The sequence shown here is derived from an EMBL/GenBank/DDBJ whole genome shotgun (WGS) entry which is preliminary data.</text>
</comment>
<dbReference type="GO" id="GO:0016757">
    <property type="term" value="F:glycosyltransferase activity"/>
    <property type="evidence" value="ECO:0007669"/>
    <property type="project" value="UniProtKB-KW"/>
</dbReference>
<gene>
    <name evidence="3" type="ORF">HNP97_000330</name>
</gene>
<dbReference type="EMBL" id="JACHIQ010000001">
    <property type="protein sequence ID" value="MBB6066840.1"/>
    <property type="molecule type" value="Genomic_DNA"/>
</dbReference>
<dbReference type="InterPro" id="IPR028098">
    <property type="entry name" value="Glyco_trans_4-like_N"/>
</dbReference>
<name>A0A7J9RZG1_METMI</name>
<dbReference type="InterPro" id="IPR001296">
    <property type="entry name" value="Glyco_trans_1"/>
</dbReference>
<dbReference type="RefSeq" id="WP_183545903.1">
    <property type="nucleotide sequence ID" value="NZ_JACHIQ010000001.1"/>
</dbReference>
<dbReference type="PANTHER" id="PTHR12526">
    <property type="entry name" value="GLYCOSYLTRANSFERASE"/>
    <property type="match status" value="1"/>
</dbReference>
<evidence type="ECO:0000259" key="2">
    <source>
        <dbReference type="Pfam" id="PF13439"/>
    </source>
</evidence>
<dbReference type="Pfam" id="PF00534">
    <property type="entry name" value="Glycos_transf_1"/>
    <property type="match status" value="1"/>
</dbReference>
<protein>
    <submittedName>
        <fullName evidence="3">UDP-glucose:(Heptosyl)LPS alpha-1,3-glucosyltransferase</fullName>
        <ecNumber evidence="3">2.4.1.-</ecNumber>
    </submittedName>
</protein>
<reference evidence="3 4" key="1">
    <citation type="submission" date="2020-08" db="EMBL/GenBank/DDBJ databases">
        <title>Genomic Encyclopedia of Type Strains, Phase IV (KMG-V): Genome sequencing to study the core and pangenomes of soil and plant-associated prokaryotes.</title>
        <authorList>
            <person name="Whitman W."/>
        </authorList>
    </citation>
    <scope>NUCLEOTIDE SEQUENCE [LARGE SCALE GENOMIC DNA]</scope>
    <source>
        <strain evidence="3 4">DSM 7078</strain>
    </source>
</reference>
<organism evidence="3 4">
    <name type="scientific">Methanococcus maripaludis</name>
    <name type="common">Methanococcus deltae</name>
    <dbReference type="NCBI Taxonomy" id="39152"/>
    <lineage>
        <taxon>Archaea</taxon>
        <taxon>Methanobacteriati</taxon>
        <taxon>Methanobacteriota</taxon>
        <taxon>Methanomada group</taxon>
        <taxon>Methanococci</taxon>
        <taxon>Methanococcales</taxon>
        <taxon>Methanococcaceae</taxon>
        <taxon>Methanococcus</taxon>
    </lineage>
</organism>
<sequence length="384" mass="44410">MWKMKICYIVQKYNDEGGIEKVVRNLISKVINKHEIHIITSDIKDVQDERIKFHMVNPRGKYWITQWIYFLVDSYFCTKKINKIENFDIIHKHGASLYNADVFTAHSVHKVALENNMHYQQNYSKKFMYFIKTLYPLSAFIEFINLCRSKKIVAVSNGIKLEIIKNYPINPKKLTVITNGISCNNIQYDEIQIPGISDTDLKLIFVGKDYVRKGLMYVLDALSKLKKDGYSDIKLLVLGEDTANSLNFKKYVLDNGLENNVFFLGHLKNINDYYAFSDIFVFPTTYEAFSIATLEASKFGLPLLCSKTNGTEDLIIDNYNGYFIDRNAKDIASKLKHFIENPDLISKMGLNAKNRVCSVFNWESISLKYGELYLELSKKKSDNG</sequence>
<keyword evidence="3" id="KW-0808">Transferase</keyword>
<feature type="domain" description="Glycosyltransferase subfamily 4-like N-terminal" evidence="2">
    <location>
        <begin position="17"/>
        <end position="183"/>
    </location>
</feature>
<evidence type="ECO:0000259" key="1">
    <source>
        <dbReference type="Pfam" id="PF00534"/>
    </source>
</evidence>
<dbReference type="Pfam" id="PF13439">
    <property type="entry name" value="Glyco_transf_4"/>
    <property type="match status" value="1"/>
</dbReference>
<proteinExistence type="predicted"/>
<evidence type="ECO:0000313" key="4">
    <source>
        <dbReference type="Proteomes" id="UP000584706"/>
    </source>
</evidence>
<feature type="domain" description="Glycosyl transferase family 1" evidence="1">
    <location>
        <begin position="191"/>
        <end position="355"/>
    </location>
</feature>
<evidence type="ECO:0000313" key="3">
    <source>
        <dbReference type="EMBL" id="MBB6066840.1"/>
    </source>
</evidence>
<accession>A0A7J9RZG1</accession>
<dbReference type="Proteomes" id="UP000584706">
    <property type="component" value="Unassembled WGS sequence"/>
</dbReference>